<accession>A0ABZ1WWV9</accession>
<reference evidence="1" key="1">
    <citation type="submission" date="2022-10" db="EMBL/GenBank/DDBJ databases">
        <title>The complete genomes of actinobacterial strains from the NBC collection.</title>
        <authorList>
            <person name="Joergensen T.S."/>
            <person name="Alvarez Arevalo M."/>
            <person name="Sterndorff E.B."/>
            <person name="Faurdal D."/>
            <person name="Vuksanovic O."/>
            <person name="Mourched A.-S."/>
            <person name="Charusanti P."/>
            <person name="Shaw S."/>
            <person name="Blin K."/>
            <person name="Weber T."/>
        </authorList>
    </citation>
    <scope>NUCLEOTIDE SEQUENCE</scope>
    <source>
        <strain evidence="1">NBC_00686</strain>
    </source>
</reference>
<evidence type="ECO:0000313" key="2">
    <source>
        <dbReference type="Proteomes" id="UP001432168"/>
    </source>
</evidence>
<evidence type="ECO:0000313" key="1">
    <source>
        <dbReference type="EMBL" id="WUT44315.1"/>
    </source>
</evidence>
<dbReference type="RefSeq" id="WP_329264934.1">
    <property type="nucleotide sequence ID" value="NZ_CP109011.1"/>
</dbReference>
<gene>
    <name evidence="1" type="ORF">OG929_19310</name>
</gene>
<organism evidence="1 2">
    <name type="scientific">Streptomyces pseudovenezuelae</name>
    <dbReference type="NCBI Taxonomy" id="67350"/>
    <lineage>
        <taxon>Bacteria</taxon>
        <taxon>Bacillati</taxon>
        <taxon>Actinomycetota</taxon>
        <taxon>Actinomycetes</taxon>
        <taxon>Kitasatosporales</taxon>
        <taxon>Streptomycetaceae</taxon>
        <taxon>Streptomyces</taxon>
        <taxon>Streptomyces aurantiacus group</taxon>
    </lineage>
</organism>
<sequence length="163" mass="18564">MPYQEDLNAALQQLRREVFEAGDYYWVNGGDWRPVEEREPRPQSLEELWEDELVQEAGTPLVPDVFRVVGPDDTPDYNTVDPVTADEALALLATDKLTRAHVEDFDTFPRSRWVGRCAVPHDDVGHRRWPDVGHQPLSLPTWNLVRAKMISRSSVMTGMAHSG</sequence>
<keyword evidence="2" id="KW-1185">Reference proteome</keyword>
<name>A0ABZ1WWV9_9ACTN</name>
<dbReference type="EMBL" id="CP109011">
    <property type="protein sequence ID" value="WUT44315.1"/>
    <property type="molecule type" value="Genomic_DNA"/>
</dbReference>
<protein>
    <submittedName>
        <fullName evidence="1">Uncharacterized protein</fullName>
    </submittedName>
</protein>
<proteinExistence type="predicted"/>
<dbReference type="Proteomes" id="UP001432168">
    <property type="component" value="Chromosome"/>
</dbReference>